<dbReference type="Gene3D" id="3.30.70.270">
    <property type="match status" value="1"/>
</dbReference>
<dbReference type="Pfam" id="PF00989">
    <property type="entry name" value="PAS"/>
    <property type="match status" value="1"/>
</dbReference>
<comment type="subcellular location">
    <subcellularLocation>
        <location evidence="2">Cell inner membrane</location>
    </subcellularLocation>
</comment>
<dbReference type="PANTHER" id="PTHR44757">
    <property type="entry name" value="DIGUANYLATE CYCLASE DGCP"/>
    <property type="match status" value="1"/>
</dbReference>
<dbReference type="AlphaFoldDB" id="A0A0J1HAR7"/>
<dbReference type="Proteomes" id="UP000035909">
    <property type="component" value="Unassembled WGS sequence"/>
</dbReference>
<keyword evidence="4" id="KW-0808">Transferase</keyword>
<dbReference type="SUPFAM" id="SSF55785">
    <property type="entry name" value="PYP-like sensor domain (PAS domain)"/>
    <property type="match status" value="2"/>
</dbReference>
<dbReference type="InterPro" id="IPR000160">
    <property type="entry name" value="GGDEF_dom"/>
</dbReference>
<evidence type="ECO:0000256" key="6">
    <source>
        <dbReference type="ARBA" id="ARBA00022777"/>
    </source>
</evidence>
<dbReference type="SMART" id="SM00267">
    <property type="entry name" value="GGDEF"/>
    <property type="match status" value="1"/>
</dbReference>
<feature type="transmembrane region" description="Helical" evidence="9">
    <location>
        <begin position="6"/>
        <end position="27"/>
    </location>
</feature>
<dbReference type="OrthoDB" id="9804951at2"/>
<dbReference type="PROSITE" id="PS50887">
    <property type="entry name" value="GGDEF"/>
    <property type="match status" value="1"/>
</dbReference>
<feature type="domain" description="PAS" evidence="10">
    <location>
        <begin position="492"/>
        <end position="573"/>
    </location>
</feature>
<dbReference type="NCBIfam" id="TIGR00229">
    <property type="entry name" value="sensory_box"/>
    <property type="match status" value="1"/>
</dbReference>
<accession>A0A0J1HAR7</accession>
<evidence type="ECO:0000256" key="7">
    <source>
        <dbReference type="ARBA" id="ARBA00022840"/>
    </source>
</evidence>
<dbReference type="Pfam" id="PF00990">
    <property type="entry name" value="GGDEF"/>
    <property type="match status" value="1"/>
</dbReference>
<keyword evidence="9" id="KW-0812">Transmembrane</keyword>
<dbReference type="InterPro" id="IPR029787">
    <property type="entry name" value="Nucleotide_cyclase"/>
</dbReference>
<comment type="caution">
    <text evidence="14">The sequence shown here is derived from an EMBL/GenBank/DDBJ whole genome shotgun (WGS) entry which is preliminary data.</text>
</comment>
<evidence type="ECO:0000256" key="9">
    <source>
        <dbReference type="SAM" id="Phobius"/>
    </source>
</evidence>
<dbReference type="Pfam" id="PF00563">
    <property type="entry name" value="EAL"/>
    <property type="match status" value="1"/>
</dbReference>
<keyword evidence="15" id="KW-1185">Reference proteome</keyword>
<dbReference type="GO" id="GO:0000160">
    <property type="term" value="P:phosphorelay signal transduction system"/>
    <property type="evidence" value="ECO:0007669"/>
    <property type="project" value="UniProtKB-KW"/>
</dbReference>
<dbReference type="PATRIC" id="fig|320778.3.peg.2857"/>
<dbReference type="Pfam" id="PF21623">
    <property type="entry name" value="HK_sensor_dom_bact"/>
    <property type="match status" value="1"/>
</dbReference>
<evidence type="ECO:0000259" key="11">
    <source>
        <dbReference type="PROSITE" id="PS50113"/>
    </source>
</evidence>
<dbReference type="Gene3D" id="3.20.20.450">
    <property type="entry name" value="EAL domain"/>
    <property type="match status" value="1"/>
</dbReference>
<dbReference type="PANTHER" id="PTHR44757:SF2">
    <property type="entry name" value="BIOFILM ARCHITECTURE MAINTENANCE PROTEIN MBAA"/>
    <property type="match status" value="1"/>
</dbReference>
<dbReference type="SUPFAM" id="SSF103190">
    <property type="entry name" value="Sensory domain-like"/>
    <property type="match status" value="2"/>
</dbReference>
<gene>
    <name evidence="14" type="ORF">ABT57_13100</name>
</gene>
<dbReference type="GO" id="GO:0005524">
    <property type="term" value="F:ATP binding"/>
    <property type="evidence" value="ECO:0007669"/>
    <property type="project" value="UniProtKB-KW"/>
</dbReference>
<sequence length="1050" mass="119900">MKVVLLRFLVLLIPLLSLTAVASYYIYQEDAKQLKQRIHEREQSRHISSLHITRLHFSPILEDLHYLSEKSREEFVLSGHSFDESLTILTATFKRLANTRRYYDQVRLLDENGQEVIRINSVDGNTTVVSDKQLQDKSHRPYVVEALNIPPGQIYTSPFDLNMENGRIELPYKPMIRFFSHLKVNGKSYLVGLNYLGMDYLNELTQQYGWQNSQNWLVNNEGQWLLGPDRTSAWQFMLPSNNPAVTDFNQDFPTLWQQIQLNAKGQFISGDYLYTFTRFFSGKGFSGDKPFTLPFDGADLPWTIISRVNLTNAIDELAFSQQRIIKFVAFVILILALLSGCIVLTWHLSQMLNAQRRLTRNVEDAALKYQTVLTSAPDGLITLDMQMNVLTMNPAAHKILMLPNKSLSGKNLLRLVAGGKTRKQLKELIDDLHERKVGQSNEASPVVKATIQLRGIRPRYIEIIATETTYSESDEILLNIRDVTEWSLREDKLKSLSRALEQSNDAIIITDYKGIVEYVNPSFEKQNGVRSKEIVGTQSTRLLRQSLPSNHELLKVQEQLKLGMTVQRVIAHEQDDKDVLYEEKTISPIRNSRGKISHYISTGKDITERVLFETRLQKLAHFDLLTELPNRTLLQQKIDSTINGHHRPELCVALLSVDLDHFKQVNDSFGYDFGDKLIQTVAGRIQHILRETDFLARLGGDEFAILICGEMTVEHISRLAERIITHISDPMCVDNKEVFLTASVGISLYPMDAGTADELSKHADIALYRAKEEGQNRYCYYTPEMGRESLLKLQLESELRKSIGSDQYELYYQPKVNATNHTLCGVEALLRWHNEAGEIQPPVEVIPILERSGLIIQVGQQLIRTACQQLRAWQENGVYINFALNISARQLLNSNLVETVQQAIEDFQCDPNFLELEITESVIMSDVTTALDRLVKLEALGVKIAVDDFGTGYSSLAYLSRFPIHILKVDREFIKELPWNQDNVTITRSIVELAHNLNMRVVAEGVETDPQQRFLASIGVEEFQGYYFGHPVPVNTFENKYITQDNESVL</sequence>
<dbReference type="SUPFAM" id="SSF55073">
    <property type="entry name" value="Nucleotide cyclase"/>
    <property type="match status" value="1"/>
</dbReference>
<dbReference type="PROSITE" id="PS50112">
    <property type="entry name" value="PAS"/>
    <property type="match status" value="2"/>
</dbReference>
<dbReference type="RefSeq" id="WP_047885669.1">
    <property type="nucleotide sequence ID" value="NZ_CP071325.1"/>
</dbReference>
<dbReference type="FunFam" id="3.30.70.270:FF:000001">
    <property type="entry name" value="Diguanylate cyclase domain protein"/>
    <property type="match status" value="1"/>
</dbReference>
<dbReference type="SMART" id="SM00052">
    <property type="entry name" value="EAL"/>
    <property type="match status" value="1"/>
</dbReference>
<dbReference type="InterPro" id="IPR000700">
    <property type="entry name" value="PAS-assoc_C"/>
</dbReference>
<dbReference type="SMART" id="SM00091">
    <property type="entry name" value="PAS"/>
    <property type="match status" value="2"/>
</dbReference>
<keyword evidence="9" id="KW-1133">Transmembrane helix</keyword>
<dbReference type="InterPro" id="IPR013767">
    <property type="entry name" value="PAS_fold"/>
</dbReference>
<evidence type="ECO:0000256" key="3">
    <source>
        <dbReference type="ARBA" id="ARBA00022553"/>
    </source>
</evidence>
<organism evidence="14 15">
    <name type="scientific">Photobacterium ganghwense</name>
    <dbReference type="NCBI Taxonomy" id="320778"/>
    <lineage>
        <taxon>Bacteria</taxon>
        <taxon>Pseudomonadati</taxon>
        <taxon>Pseudomonadota</taxon>
        <taxon>Gammaproteobacteria</taxon>
        <taxon>Vibrionales</taxon>
        <taxon>Vibrionaceae</taxon>
        <taxon>Photobacterium</taxon>
    </lineage>
</organism>
<dbReference type="GO" id="GO:0006355">
    <property type="term" value="P:regulation of DNA-templated transcription"/>
    <property type="evidence" value="ECO:0007669"/>
    <property type="project" value="InterPro"/>
</dbReference>
<dbReference type="InterPro" id="IPR048760">
    <property type="entry name" value="VP0354-like_sensor_dom"/>
</dbReference>
<dbReference type="InterPro" id="IPR035919">
    <property type="entry name" value="EAL_sf"/>
</dbReference>
<dbReference type="InterPro" id="IPR043128">
    <property type="entry name" value="Rev_trsase/Diguanyl_cyclase"/>
</dbReference>
<dbReference type="STRING" id="320778.ABT57_13100"/>
<dbReference type="InterPro" id="IPR035965">
    <property type="entry name" value="PAS-like_dom_sf"/>
</dbReference>
<dbReference type="CDD" id="cd00130">
    <property type="entry name" value="PAS"/>
    <property type="match status" value="2"/>
</dbReference>
<keyword evidence="8" id="KW-0902">Two-component regulatory system</keyword>
<evidence type="ECO:0000313" key="15">
    <source>
        <dbReference type="Proteomes" id="UP000035909"/>
    </source>
</evidence>
<evidence type="ECO:0000259" key="13">
    <source>
        <dbReference type="PROSITE" id="PS50887"/>
    </source>
</evidence>
<proteinExistence type="predicted"/>
<dbReference type="Gene3D" id="3.30.450.20">
    <property type="entry name" value="PAS domain"/>
    <property type="match status" value="4"/>
</dbReference>
<dbReference type="InterPro" id="IPR052155">
    <property type="entry name" value="Biofilm_reg_signaling"/>
</dbReference>
<evidence type="ECO:0000256" key="8">
    <source>
        <dbReference type="ARBA" id="ARBA00023012"/>
    </source>
</evidence>
<feature type="domain" description="GGDEF" evidence="13">
    <location>
        <begin position="650"/>
        <end position="783"/>
    </location>
</feature>
<dbReference type="InterPro" id="IPR029151">
    <property type="entry name" value="Sensor-like_sf"/>
</dbReference>
<dbReference type="CDD" id="cd01948">
    <property type="entry name" value="EAL"/>
    <property type="match status" value="1"/>
</dbReference>
<dbReference type="InterPro" id="IPR000014">
    <property type="entry name" value="PAS"/>
</dbReference>
<dbReference type="PROSITE" id="PS50883">
    <property type="entry name" value="EAL"/>
    <property type="match status" value="1"/>
</dbReference>
<dbReference type="SUPFAM" id="SSF141868">
    <property type="entry name" value="EAL domain-like"/>
    <property type="match status" value="1"/>
</dbReference>
<keyword evidence="9" id="KW-0472">Membrane</keyword>
<keyword evidence="5" id="KW-0547">Nucleotide-binding</keyword>
<evidence type="ECO:0000256" key="5">
    <source>
        <dbReference type="ARBA" id="ARBA00022741"/>
    </source>
</evidence>
<evidence type="ECO:0000256" key="4">
    <source>
        <dbReference type="ARBA" id="ARBA00022679"/>
    </source>
</evidence>
<reference evidence="14 15" key="1">
    <citation type="submission" date="2015-05" db="EMBL/GenBank/DDBJ databases">
        <title>Photobacterium galathea sp. nov.</title>
        <authorList>
            <person name="Machado H."/>
            <person name="Gram L."/>
        </authorList>
    </citation>
    <scope>NUCLEOTIDE SEQUENCE [LARGE SCALE GENOMIC DNA]</scope>
    <source>
        <strain evidence="14 15">DSM 22954</strain>
    </source>
</reference>
<name>A0A0J1HAR7_9GAMM</name>
<keyword evidence="6" id="KW-0418">Kinase</keyword>
<dbReference type="Pfam" id="PF13426">
    <property type="entry name" value="PAS_9"/>
    <property type="match status" value="1"/>
</dbReference>
<dbReference type="PROSITE" id="PS50113">
    <property type="entry name" value="PAC"/>
    <property type="match status" value="1"/>
</dbReference>
<dbReference type="NCBIfam" id="TIGR00254">
    <property type="entry name" value="GGDEF"/>
    <property type="match status" value="1"/>
</dbReference>
<dbReference type="GO" id="GO:0005886">
    <property type="term" value="C:plasma membrane"/>
    <property type="evidence" value="ECO:0007669"/>
    <property type="project" value="UniProtKB-SubCell"/>
</dbReference>
<dbReference type="InterPro" id="IPR001633">
    <property type="entry name" value="EAL_dom"/>
</dbReference>
<evidence type="ECO:0000313" key="14">
    <source>
        <dbReference type="EMBL" id="KLV08743.1"/>
    </source>
</evidence>
<feature type="domain" description="PAS" evidence="10">
    <location>
        <begin position="365"/>
        <end position="436"/>
    </location>
</feature>
<dbReference type="CDD" id="cd01949">
    <property type="entry name" value="GGDEF"/>
    <property type="match status" value="1"/>
</dbReference>
<evidence type="ECO:0000256" key="2">
    <source>
        <dbReference type="ARBA" id="ARBA00004533"/>
    </source>
</evidence>
<comment type="cofactor">
    <cofactor evidence="1">
        <name>Mg(2+)</name>
        <dbReference type="ChEBI" id="CHEBI:18420"/>
    </cofactor>
</comment>
<protein>
    <submittedName>
        <fullName evidence="14">Diguanylate phosphodiesterase</fullName>
    </submittedName>
</protein>
<feature type="domain" description="EAL" evidence="12">
    <location>
        <begin position="792"/>
        <end position="1045"/>
    </location>
</feature>
<keyword evidence="3" id="KW-0597">Phosphoprotein</keyword>
<feature type="domain" description="PAC" evidence="11">
    <location>
        <begin position="564"/>
        <end position="618"/>
    </location>
</feature>
<dbReference type="GO" id="GO:0016301">
    <property type="term" value="F:kinase activity"/>
    <property type="evidence" value="ECO:0007669"/>
    <property type="project" value="UniProtKB-KW"/>
</dbReference>
<keyword evidence="7" id="KW-0067">ATP-binding</keyword>
<dbReference type="EMBL" id="LDOU01000013">
    <property type="protein sequence ID" value="KLV08743.1"/>
    <property type="molecule type" value="Genomic_DNA"/>
</dbReference>
<evidence type="ECO:0000259" key="10">
    <source>
        <dbReference type="PROSITE" id="PS50112"/>
    </source>
</evidence>
<evidence type="ECO:0000256" key="1">
    <source>
        <dbReference type="ARBA" id="ARBA00001946"/>
    </source>
</evidence>
<feature type="transmembrane region" description="Helical" evidence="9">
    <location>
        <begin position="327"/>
        <end position="348"/>
    </location>
</feature>
<evidence type="ECO:0000259" key="12">
    <source>
        <dbReference type="PROSITE" id="PS50883"/>
    </source>
</evidence>